<evidence type="ECO:0000313" key="1">
    <source>
        <dbReference type="EMBL" id="KAI5670617.1"/>
    </source>
</evidence>
<sequence length="238" mass="27258">MDQDKEKNMFTSLKSYFLANKENHHIITPLKGSCVLLEACGFSSGIWCFWNDENIQFEIMCGHSQCLSKVVNGRGEMRERIDKAWSNRARQLKFEDVEVRCLSKIQCDHHLLWLRVFSLQTHARPQESEFPPFHFLKMKARIRSSAMRSSPICGCYLKPGALAQLRNSKITAKSRAREGQVLTQILLYQLKSASELASPQPNNNMESVPCFALRIKNAHPHSLHRKKLIAVAPIFSES</sequence>
<dbReference type="EMBL" id="CM044703">
    <property type="protein sequence ID" value="KAI5670617.1"/>
    <property type="molecule type" value="Genomic_DNA"/>
</dbReference>
<proteinExistence type="predicted"/>
<name>A0ACC0BDF6_CATRO</name>
<accession>A0ACC0BDF6</accession>
<organism evidence="1 2">
    <name type="scientific">Catharanthus roseus</name>
    <name type="common">Madagascar periwinkle</name>
    <name type="synonym">Vinca rosea</name>
    <dbReference type="NCBI Taxonomy" id="4058"/>
    <lineage>
        <taxon>Eukaryota</taxon>
        <taxon>Viridiplantae</taxon>
        <taxon>Streptophyta</taxon>
        <taxon>Embryophyta</taxon>
        <taxon>Tracheophyta</taxon>
        <taxon>Spermatophyta</taxon>
        <taxon>Magnoliopsida</taxon>
        <taxon>eudicotyledons</taxon>
        <taxon>Gunneridae</taxon>
        <taxon>Pentapetalae</taxon>
        <taxon>asterids</taxon>
        <taxon>lamiids</taxon>
        <taxon>Gentianales</taxon>
        <taxon>Apocynaceae</taxon>
        <taxon>Rauvolfioideae</taxon>
        <taxon>Vinceae</taxon>
        <taxon>Catharanthinae</taxon>
        <taxon>Catharanthus</taxon>
    </lineage>
</organism>
<keyword evidence="2" id="KW-1185">Reference proteome</keyword>
<protein>
    <submittedName>
        <fullName evidence="1">Uncharacterized protein</fullName>
    </submittedName>
</protein>
<dbReference type="Proteomes" id="UP001060085">
    <property type="component" value="Linkage Group LG03"/>
</dbReference>
<evidence type="ECO:0000313" key="2">
    <source>
        <dbReference type="Proteomes" id="UP001060085"/>
    </source>
</evidence>
<reference evidence="2" key="1">
    <citation type="journal article" date="2023" name="Nat. Plants">
        <title>Single-cell RNA sequencing provides a high-resolution roadmap for understanding the multicellular compartmentation of specialized metabolism.</title>
        <authorList>
            <person name="Sun S."/>
            <person name="Shen X."/>
            <person name="Li Y."/>
            <person name="Li Y."/>
            <person name="Wang S."/>
            <person name="Li R."/>
            <person name="Zhang H."/>
            <person name="Shen G."/>
            <person name="Guo B."/>
            <person name="Wei J."/>
            <person name="Xu J."/>
            <person name="St-Pierre B."/>
            <person name="Chen S."/>
            <person name="Sun C."/>
        </authorList>
    </citation>
    <scope>NUCLEOTIDE SEQUENCE [LARGE SCALE GENOMIC DNA]</scope>
</reference>
<gene>
    <name evidence="1" type="ORF">M9H77_10981</name>
</gene>
<comment type="caution">
    <text evidence="1">The sequence shown here is derived from an EMBL/GenBank/DDBJ whole genome shotgun (WGS) entry which is preliminary data.</text>
</comment>